<organism evidence="2 3">
    <name type="scientific">Aureobasidium pullulans</name>
    <name type="common">Black yeast</name>
    <name type="synonym">Pullularia pullulans</name>
    <dbReference type="NCBI Taxonomy" id="5580"/>
    <lineage>
        <taxon>Eukaryota</taxon>
        <taxon>Fungi</taxon>
        <taxon>Dikarya</taxon>
        <taxon>Ascomycota</taxon>
        <taxon>Pezizomycotina</taxon>
        <taxon>Dothideomycetes</taxon>
        <taxon>Dothideomycetidae</taxon>
        <taxon>Dothideales</taxon>
        <taxon>Saccotheciaceae</taxon>
        <taxon>Aureobasidium</taxon>
    </lineage>
</organism>
<feature type="region of interest" description="Disordered" evidence="1">
    <location>
        <begin position="149"/>
        <end position="173"/>
    </location>
</feature>
<evidence type="ECO:0000256" key="1">
    <source>
        <dbReference type="SAM" id="MobiDB-lite"/>
    </source>
</evidence>
<feature type="compositionally biased region" description="Basic residues" evidence="1">
    <location>
        <begin position="309"/>
        <end position="318"/>
    </location>
</feature>
<comment type="caution">
    <text evidence="2">The sequence shown here is derived from an EMBL/GenBank/DDBJ whole genome shotgun (WGS) entry which is preliminary data.</text>
</comment>
<protein>
    <submittedName>
        <fullName evidence="2">Uncharacterized protein</fullName>
    </submittedName>
</protein>
<evidence type="ECO:0000313" key="2">
    <source>
        <dbReference type="EMBL" id="THZ70961.1"/>
    </source>
</evidence>
<sequence>MSSNGVTKNASATAYTPTPHALDALMKALDDDAVPIKKEPESDPIYRERSFTLAQSIPSLVHAPTIEPELSEGVIYTTKQEPAPLHFVDDASLVNFDAHHQGCSAVSADEDVNYDCRSRVSSISGIDSGSEMSPEVQLKHEIYLPNDPKSDYNTIIQGSDPKTEPKLPVSNNLDLPTRCSDKELFRRAQSSFKSYTGNLYSGNASRSYWEQTFCAEDLEIYHRTLGHLKGLEGFNWIRYTEINLSTLAASASSRSEEQERQLLEALHFYRSPTDVQSYLEMIAPEGEMADRARRLSARFERSEEDIKRSKGKSAKKAKNKETKKMEAEKKAAELIEQKAEESRLREQQIAGHKAEELRLKDKQIAEQKAEFEQAIQQLKNKKVKEEEEERRLKRVKDGIDTRHRLAPRRQVTESESFLIGRLVIEVRTAEAAAEFANWANSKMNFHEKQEYNRMLWIIKGREARDLMLEVPGGSELEHLWS</sequence>
<dbReference type="EMBL" id="QZBS01000168">
    <property type="protein sequence ID" value="THZ70961.1"/>
    <property type="molecule type" value="Genomic_DNA"/>
</dbReference>
<gene>
    <name evidence="2" type="ORF">D6C85_05583</name>
</gene>
<name>A0A4S8TMP0_AURPU</name>
<feature type="region of interest" description="Disordered" evidence="1">
    <location>
        <begin position="300"/>
        <end position="327"/>
    </location>
</feature>
<evidence type="ECO:0000313" key="3">
    <source>
        <dbReference type="Proteomes" id="UP000309734"/>
    </source>
</evidence>
<reference evidence="2 3" key="1">
    <citation type="submission" date="2018-10" db="EMBL/GenBank/DDBJ databases">
        <title>Fifty Aureobasidium pullulans genomes reveal a recombining polyextremotolerant generalist.</title>
        <authorList>
            <person name="Gostincar C."/>
            <person name="Turk M."/>
            <person name="Zajc J."/>
            <person name="Gunde-Cimerman N."/>
        </authorList>
    </citation>
    <scope>NUCLEOTIDE SEQUENCE [LARGE SCALE GENOMIC DNA]</scope>
    <source>
        <strain evidence="2 3">EXF-3519</strain>
    </source>
</reference>
<dbReference type="Proteomes" id="UP000309734">
    <property type="component" value="Unassembled WGS sequence"/>
</dbReference>
<dbReference type="AlphaFoldDB" id="A0A4S8TMP0"/>
<accession>A0A4S8TMP0</accession>
<proteinExistence type="predicted"/>